<feature type="signal peptide" evidence="3">
    <location>
        <begin position="1"/>
        <end position="25"/>
    </location>
</feature>
<protein>
    <recommendedName>
        <fullName evidence="6">Tetratricopeptide repeat protein</fullName>
    </recommendedName>
</protein>
<accession>A0A6N9HND8</accession>
<keyword evidence="2" id="KW-1133">Transmembrane helix</keyword>
<dbReference type="SUPFAM" id="SSF48452">
    <property type="entry name" value="TPR-like"/>
    <property type="match status" value="1"/>
</dbReference>
<reference evidence="4 5" key="1">
    <citation type="submission" date="2019-12" db="EMBL/GenBank/DDBJ databases">
        <title>Novel species isolated from a subtropical stream in China.</title>
        <authorList>
            <person name="Lu H."/>
        </authorList>
    </citation>
    <scope>NUCLEOTIDE SEQUENCE [LARGE SCALE GENOMIC DNA]</scope>
    <source>
        <strain evidence="4 5">DS3</strain>
    </source>
</reference>
<keyword evidence="2" id="KW-0812">Transmembrane</keyword>
<sequence length="446" mass="48838">MCRNLTRWFSASILAAGLCHLAAQAQDVSTLRSRLGQLREHSYLAPKATLAELQKLKPQVDKWPAGEQARYYSLVSNAAREVDSKLALAAAAEEERIGRALGDDAIVASSLVDRVYVQSSMDDMGEVSKNVALAYELAGKTSDPAILVKTTITAGQDEIRRGNGRKGLEYIDRAVVLANGSGQALLQFTALRARAYALSGLAGRGSEALKAIDELKAKAVAIPFDGPVTRARLAEYQIADDAGQLARAREALTDVVQSLQKRRMEELVPDLQVTLADLSLRTQDYREALRLSRESKVAARAIDDTMSVEISQFNEGIALIYLGQLEEGRAAIEASNEEFIDAEALFEYARALDYVGQKEFALKVYARATRKAAAASAAKVQQQKESHEKEELLRREEENLKESQNQSKLQRAWSVAAALALLGLLGVTLMFRKLRAANARLEKSET</sequence>
<evidence type="ECO:0000256" key="3">
    <source>
        <dbReference type="SAM" id="SignalP"/>
    </source>
</evidence>
<keyword evidence="3" id="KW-0732">Signal</keyword>
<dbReference type="Proteomes" id="UP000448575">
    <property type="component" value="Unassembled WGS sequence"/>
</dbReference>
<proteinExistence type="predicted"/>
<evidence type="ECO:0000256" key="2">
    <source>
        <dbReference type="SAM" id="Phobius"/>
    </source>
</evidence>
<feature type="transmembrane region" description="Helical" evidence="2">
    <location>
        <begin position="412"/>
        <end position="431"/>
    </location>
</feature>
<evidence type="ECO:0000313" key="5">
    <source>
        <dbReference type="Proteomes" id="UP000448575"/>
    </source>
</evidence>
<dbReference type="RefSeq" id="WP_161027312.1">
    <property type="nucleotide sequence ID" value="NZ_WWCJ01000016.1"/>
</dbReference>
<dbReference type="AlphaFoldDB" id="A0A6N9HND8"/>
<gene>
    <name evidence="4" type="ORF">GTP41_19855</name>
</gene>
<keyword evidence="5" id="KW-1185">Reference proteome</keyword>
<evidence type="ECO:0000256" key="1">
    <source>
        <dbReference type="SAM" id="MobiDB-lite"/>
    </source>
</evidence>
<keyword evidence="2" id="KW-0472">Membrane</keyword>
<organism evidence="4 5">
    <name type="scientific">Pseudoduganella guangdongensis</name>
    <dbReference type="NCBI Taxonomy" id="2692179"/>
    <lineage>
        <taxon>Bacteria</taxon>
        <taxon>Pseudomonadati</taxon>
        <taxon>Pseudomonadota</taxon>
        <taxon>Betaproteobacteria</taxon>
        <taxon>Burkholderiales</taxon>
        <taxon>Oxalobacteraceae</taxon>
        <taxon>Telluria group</taxon>
        <taxon>Pseudoduganella</taxon>
    </lineage>
</organism>
<feature type="region of interest" description="Disordered" evidence="1">
    <location>
        <begin position="378"/>
        <end position="399"/>
    </location>
</feature>
<evidence type="ECO:0008006" key="6">
    <source>
        <dbReference type="Google" id="ProtNLM"/>
    </source>
</evidence>
<name>A0A6N9HND8_9BURK</name>
<comment type="caution">
    <text evidence="4">The sequence shown here is derived from an EMBL/GenBank/DDBJ whole genome shotgun (WGS) entry which is preliminary data.</text>
</comment>
<feature type="chain" id="PRO_5026974229" description="Tetratricopeptide repeat protein" evidence="3">
    <location>
        <begin position="26"/>
        <end position="446"/>
    </location>
</feature>
<evidence type="ECO:0000313" key="4">
    <source>
        <dbReference type="EMBL" id="MYN04352.1"/>
    </source>
</evidence>
<dbReference type="EMBL" id="WWCJ01000016">
    <property type="protein sequence ID" value="MYN04352.1"/>
    <property type="molecule type" value="Genomic_DNA"/>
</dbReference>
<dbReference type="InterPro" id="IPR011990">
    <property type="entry name" value="TPR-like_helical_dom_sf"/>
</dbReference>
<feature type="compositionally biased region" description="Basic and acidic residues" evidence="1">
    <location>
        <begin position="382"/>
        <end position="399"/>
    </location>
</feature>